<dbReference type="PROSITE" id="PS51371">
    <property type="entry name" value="CBS"/>
    <property type="match status" value="2"/>
</dbReference>
<feature type="domain" description="CBS" evidence="3">
    <location>
        <begin position="7"/>
        <end position="63"/>
    </location>
</feature>
<keyword evidence="1" id="KW-0677">Repeat</keyword>
<feature type="domain" description="CBS" evidence="3">
    <location>
        <begin position="84"/>
        <end position="139"/>
    </location>
</feature>
<organism evidence="4 5">
    <name type="scientific">Streptosporangium longisporum</name>
    <dbReference type="NCBI Taxonomy" id="46187"/>
    <lineage>
        <taxon>Bacteria</taxon>
        <taxon>Bacillati</taxon>
        <taxon>Actinomycetota</taxon>
        <taxon>Actinomycetes</taxon>
        <taxon>Streptosporangiales</taxon>
        <taxon>Streptosporangiaceae</taxon>
        <taxon>Streptosporangium</taxon>
    </lineage>
</organism>
<dbReference type="Pfam" id="PF00571">
    <property type="entry name" value="CBS"/>
    <property type="match status" value="2"/>
</dbReference>
<dbReference type="Gene3D" id="3.10.580.10">
    <property type="entry name" value="CBS-domain"/>
    <property type="match status" value="1"/>
</dbReference>
<accession>A0ABN3XS74</accession>
<dbReference type="Proteomes" id="UP001499930">
    <property type="component" value="Unassembled WGS sequence"/>
</dbReference>
<dbReference type="RefSeq" id="WP_344887349.1">
    <property type="nucleotide sequence ID" value="NZ_BAAAWD010000002.1"/>
</dbReference>
<dbReference type="Gene3D" id="3.30.1340.30">
    <property type="match status" value="1"/>
</dbReference>
<gene>
    <name evidence="4" type="ORF">GCM10017559_04150</name>
</gene>
<name>A0ABN3XS74_9ACTN</name>
<dbReference type="PANTHER" id="PTHR48108">
    <property type="entry name" value="CBS DOMAIN-CONTAINING PROTEIN CBSX2, CHLOROPLASTIC"/>
    <property type="match status" value="1"/>
</dbReference>
<dbReference type="InterPro" id="IPR000644">
    <property type="entry name" value="CBS_dom"/>
</dbReference>
<evidence type="ECO:0000313" key="5">
    <source>
        <dbReference type="Proteomes" id="UP001499930"/>
    </source>
</evidence>
<sequence>MLARDVMTGPVITLRPAHTVRWAVRVLLANAVTAAPVLDDDGTLVGIVSEMDLLRGEFQPDPRTAMRPILGHAAPPPLRVEEVMTRQVVTVTPTTDVARLVELLIAERVKSLPVLEGERVVGMVSRRDLIRMLARSDEELRADVIAALTEQYPLGPSWDVTVEDGVATLSGHADDRHDRIADLLTRTVPGVTRVRHLP</sequence>
<dbReference type="Pfam" id="PF04972">
    <property type="entry name" value="BON"/>
    <property type="match status" value="1"/>
</dbReference>
<dbReference type="SUPFAM" id="SSF54631">
    <property type="entry name" value="CBS-domain pair"/>
    <property type="match status" value="1"/>
</dbReference>
<keyword evidence="2" id="KW-0129">CBS domain</keyword>
<protein>
    <submittedName>
        <fullName evidence="4">CBS domain-containing protein</fullName>
    </submittedName>
</protein>
<comment type="caution">
    <text evidence="4">The sequence shown here is derived from an EMBL/GenBank/DDBJ whole genome shotgun (WGS) entry which is preliminary data.</text>
</comment>
<dbReference type="SMART" id="SM00116">
    <property type="entry name" value="CBS"/>
    <property type="match status" value="2"/>
</dbReference>
<dbReference type="InterPro" id="IPR051462">
    <property type="entry name" value="CBS_domain-containing"/>
</dbReference>
<dbReference type="InterPro" id="IPR046342">
    <property type="entry name" value="CBS_dom_sf"/>
</dbReference>
<evidence type="ECO:0000256" key="1">
    <source>
        <dbReference type="ARBA" id="ARBA00022737"/>
    </source>
</evidence>
<keyword evidence="5" id="KW-1185">Reference proteome</keyword>
<dbReference type="InterPro" id="IPR007055">
    <property type="entry name" value="BON_dom"/>
</dbReference>
<evidence type="ECO:0000313" key="4">
    <source>
        <dbReference type="EMBL" id="GAA2987510.1"/>
    </source>
</evidence>
<dbReference type="EMBL" id="BAAAWD010000002">
    <property type="protein sequence ID" value="GAA2987510.1"/>
    <property type="molecule type" value="Genomic_DNA"/>
</dbReference>
<reference evidence="4 5" key="1">
    <citation type="journal article" date="2019" name="Int. J. Syst. Evol. Microbiol.">
        <title>The Global Catalogue of Microorganisms (GCM) 10K type strain sequencing project: providing services to taxonomists for standard genome sequencing and annotation.</title>
        <authorList>
            <consortium name="The Broad Institute Genomics Platform"/>
            <consortium name="The Broad Institute Genome Sequencing Center for Infectious Disease"/>
            <person name="Wu L."/>
            <person name="Ma J."/>
        </authorList>
    </citation>
    <scope>NUCLEOTIDE SEQUENCE [LARGE SCALE GENOMIC DNA]</scope>
    <source>
        <strain evidence="4 5">JCM 3106</strain>
    </source>
</reference>
<dbReference type="PIRSF" id="PIRSF036990">
    <property type="entry name" value="UCP036990_CBS_BON"/>
    <property type="match status" value="1"/>
</dbReference>
<proteinExistence type="predicted"/>
<dbReference type="InterPro" id="IPR017080">
    <property type="entry name" value="UCP036990_CBS_BON"/>
</dbReference>
<dbReference type="PANTHER" id="PTHR48108:SF26">
    <property type="entry name" value="CBS DOMAIN-CONTAINING PROTEIN DDB_G0289609"/>
    <property type="match status" value="1"/>
</dbReference>
<evidence type="ECO:0000256" key="2">
    <source>
        <dbReference type="PROSITE-ProRule" id="PRU00703"/>
    </source>
</evidence>
<evidence type="ECO:0000259" key="3">
    <source>
        <dbReference type="PROSITE" id="PS51371"/>
    </source>
</evidence>